<accession>A0A182M4W6</accession>
<protein>
    <submittedName>
        <fullName evidence="2">Uncharacterized protein</fullName>
    </submittedName>
</protein>
<keyword evidence="3" id="KW-1185">Reference proteome</keyword>
<sequence>MQRNDDNDTSRQFPSSLEVTRSIHDRTAFQGCVTAVDDSKADLIHFPSGSGHDVKSTPESIGATGVDWSTPESIGAIGVVRSTPEWMESDSEFYRSRSGFVNPLLSSHH</sequence>
<feature type="region of interest" description="Disordered" evidence="1">
    <location>
        <begin position="48"/>
        <end position="69"/>
    </location>
</feature>
<evidence type="ECO:0000313" key="3">
    <source>
        <dbReference type="Proteomes" id="UP000075883"/>
    </source>
</evidence>
<dbReference type="EnsemblMetazoa" id="ACUA009541-RA">
    <property type="protein sequence ID" value="ACUA009541-PA"/>
    <property type="gene ID" value="ACUA009541"/>
</dbReference>
<proteinExistence type="predicted"/>
<reference evidence="3" key="1">
    <citation type="submission" date="2013-09" db="EMBL/GenBank/DDBJ databases">
        <title>The Genome Sequence of Anopheles culicifacies species A.</title>
        <authorList>
            <consortium name="The Broad Institute Genomics Platform"/>
            <person name="Neafsey D.E."/>
            <person name="Besansky N."/>
            <person name="Howell P."/>
            <person name="Walton C."/>
            <person name="Young S.K."/>
            <person name="Zeng Q."/>
            <person name="Gargeya S."/>
            <person name="Fitzgerald M."/>
            <person name="Haas B."/>
            <person name="Abouelleil A."/>
            <person name="Allen A.W."/>
            <person name="Alvarado L."/>
            <person name="Arachchi H.M."/>
            <person name="Berlin A.M."/>
            <person name="Chapman S.B."/>
            <person name="Gainer-Dewar J."/>
            <person name="Goldberg J."/>
            <person name="Griggs A."/>
            <person name="Gujja S."/>
            <person name="Hansen M."/>
            <person name="Howarth C."/>
            <person name="Imamovic A."/>
            <person name="Ireland A."/>
            <person name="Larimer J."/>
            <person name="McCowan C."/>
            <person name="Murphy C."/>
            <person name="Pearson M."/>
            <person name="Poon T.W."/>
            <person name="Priest M."/>
            <person name="Roberts A."/>
            <person name="Saif S."/>
            <person name="Shea T."/>
            <person name="Sisk P."/>
            <person name="Sykes S."/>
            <person name="Wortman J."/>
            <person name="Nusbaum C."/>
            <person name="Birren B."/>
        </authorList>
    </citation>
    <scope>NUCLEOTIDE SEQUENCE [LARGE SCALE GENOMIC DNA]</scope>
    <source>
        <strain evidence="3">A-37</strain>
    </source>
</reference>
<dbReference type="VEuPathDB" id="VectorBase:ACUA009541"/>
<dbReference type="Proteomes" id="UP000075883">
    <property type="component" value="Unassembled WGS sequence"/>
</dbReference>
<evidence type="ECO:0000313" key="2">
    <source>
        <dbReference type="EnsemblMetazoa" id="ACUA009541-PA"/>
    </source>
</evidence>
<evidence type="ECO:0000256" key="1">
    <source>
        <dbReference type="SAM" id="MobiDB-lite"/>
    </source>
</evidence>
<organism evidence="2 3">
    <name type="scientific">Anopheles culicifacies</name>
    <dbReference type="NCBI Taxonomy" id="139723"/>
    <lineage>
        <taxon>Eukaryota</taxon>
        <taxon>Metazoa</taxon>
        <taxon>Ecdysozoa</taxon>
        <taxon>Arthropoda</taxon>
        <taxon>Hexapoda</taxon>
        <taxon>Insecta</taxon>
        <taxon>Pterygota</taxon>
        <taxon>Neoptera</taxon>
        <taxon>Endopterygota</taxon>
        <taxon>Diptera</taxon>
        <taxon>Nematocera</taxon>
        <taxon>Culicoidea</taxon>
        <taxon>Culicidae</taxon>
        <taxon>Anophelinae</taxon>
        <taxon>Anopheles</taxon>
        <taxon>culicifacies species complex</taxon>
    </lineage>
</organism>
<dbReference type="AlphaFoldDB" id="A0A182M4W6"/>
<name>A0A182M4W6_9DIPT</name>
<dbReference type="EMBL" id="AXCM01009669">
    <property type="status" value="NOT_ANNOTATED_CDS"/>
    <property type="molecule type" value="Genomic_DNA"/>
</dbReference>
<reference evidence="2" key="2">
    <citation type="submission" date="2020-05" db="UniProtKB">
        <authorList>
            <consortium name="EnsemblMetazoa"/>
        </authorList>
    </citation>
    <scope>IDENTIFICATION</scope>
    <source>
        <strain evidence="2">A-37</strain>
    </source>
</reference>